<dbReference type="PANTHER" id="PTHR42976:SF1">
    <property type="entry name" value="GH18 DOMAIN-CONTAINING PROTEIN-RELATED"/>
    <property type="match status" value="1"/>
</dbReference>
<proteinExistence type="predicted"/>
<dbReference type="PANTHER" id="PTHR42976">
    <property type="entry name" value="BIFUNCTIONAL CHITINASE/LYSOZYME-RELATED"/>
    <property type="match status" value="1"/>
</dbReference>
<organism evidence="1">
    <name type="scientific">uncultured Arthrobacter sp</name>
    <dbReference type="NCBI Taxonomy" id="114050"/>
    <lineage>
        <taxon>Bacteria</taxon>
        <taxon>Bacillati</taxon>
        <taxon>Actinomycetota</taxon>
        <taxon>Actinomycetes</taxon>
        <taxon>Micrococcales</taxon>
        <taxon>Micrococcaceae</taxon>
        <taxon>Arthrobacter</taxon>
        <taxon>environmental samples</taxon>
    </lineage>
</organism>
<dbReference type="Gene3D" id="3.20.20.80">
    <property type="entry name" value="Glycosidases"/>
    <property type="match status" value="1"/>
</dbReference>
<name>A0A060CD60_9MICC</name>
<feature type="non-terminal residue" evidence="1">
    <location>
        <position position="171"/>
    </location>
</feature>
<sequence length="171" mass="17646">EGDILSDGAALTRIGQALAQVDTALTDQGDQLAVWLTLPADASGLTAQGIAALQAVLDAGVTPAGVNLMTMDFNVPSTTTDQETLVERSLRAGHEQVFRTLAAAGSFATSQQVWSMLGATVMIGTNDTSGEVFSLADARTLSSFAATTGLGRLSTWSLNRDTQCGQNIAPS</sequence>
<protein>
    <submittedName>
        <fullName evidence="1">CAZy families CBM5|GH18 protein</fullName>
    </submittedName>
</protein>
<reference evidence="1" key="1">
    <citation type="journal article" date="2013" name="Environ. Microbiol.">
        <title>Seasonally variable intestinal metagenomes of the red palm weevil (Rhynchophorus ferrugineus).</title>
        <authorList>
            <person name="Jia S."/>
            <person name="Zhang X."/>
            <person name="Zhang G."/>
            <person name="Yin A."/>
            <person name="Zhang S."/>
            <person name="Li F."/>
            <person name="Wang L."/>
            <person name="Zhao D."/>
            <person name="Yun Q."/>
            <person name="Tala"/>
            <person name="Wang J."/>
            <person name="Sun G."/>
            <person name="Baabdullah M."/>
            <person name="Yu X."/>
            <person name="Hu S."/>
            <person name="Al-Mssallem I.S."/>
            <person name="Yu J."/>
        </authorList>
    </citation>
    <scope>NUCLEOTIDE SEQUENCE</scope>
</reference>
<feature type="non-terminal residue" evidence="1">
    <location>
        <position position="1"/>
    </location>
</feature>
<dbReference type="EMBL" id="KF125544">
    <property type="protein sequence ID" value="AIA92872.1"/>
    <property type="molecule type" value="Genomic_DNA"/>
</dbReference>
<dbReference type="AlphaFoldDB" id="A0A060CD60"/>
<dbReference type="SUPFAM" id="SSF51445">
    <property type="entry name" value="(Trans)glycosidases"/>
    <property type="match status" value="1"/>
</dbReference>
<accession>A0A060CD60</accession>
<dbReference type="InterPro" id="IPR017853">
    <property type="entry name" value="GH"/>
</dbReference>
<evidence type="ECO:0000313" key="1">
    <source>
        <dbReference type="EMBL" id="AIA92872.1"/>
    </source>
</evidence>
<dbReference type="InterPro" id="IPR052750">
    <property type="entry name" value="GH18_Chitinase"/>
</dbReference>